<feature type="compositionally biased region" description="Pro residues" evidence="2">
    <location>
        <begin position="156"/>
        <end position="168"/>
    </location>
</feature>
<accession>A0A6M2DM89</accession>
<dbReference type="Pfam" id="PF14854">
    <property type="entry name" value="LURAP"/>
    <property type="match status" value="1"/>
</dbReference>
<proteinExistence type="inferred from homology"/>
<feature type="region of interest" description="Disordered" evidence="2">
    <location>
        <begin position="86"/>
        <end position="193"/>
    </location>
</feature>
<dbReference type="PANTHER" id="PTHR46949">
    <property type="entry name" value="LEUCINE REPEAT ADAPTER PROTEIN 25"/>
    <property type="match status" value="1"/>
</dbReference>
<dbReference type="InterPro" id="IPR039499">
    <property type="entry name" value="LURA1/LRA25"/>
</dbReference>
<feature type="compositionally biased region" description="Pro residues" evidence="2">
    <location>
        <begin position="175"/>
        <end position="184"/>
    </location>
</feature>
<organism evidence="3">
    <name type="scientific">Xenopsylla cheopis</name>
    <name type="common">Oriental rat flea</name>
    <name type="synonym">Pulex cheopis</name>
    <dbReference type="NCBI Taxonomy" id="163159"/>
    <lineage>
        <taxon>Eukaryota</taxon>
        <taxon>Metazoa</taxon>
        <taxon>Ecdysozoa</taxon>
        <taxon>Arthropoda</taxon>
        <taxon>Hexapoda</taxon>
        <taxon>Insecta</taxon>
        <taxon>Pterygota</taxon>
        <taxon>Neoptera</taxon>
        <taxon>Endopterygota</taxon>
        <taxon>Siphonaptera</taxon>
        <taxon>Pulicidae</taxon>
        <taxon>Xenopsyllinae</taxon>
        <taxon>Xenopsylla</taxon>
    </lineage>
</organism>
<reference evidence="3" key="1">
    <citation type="submission" date="2020-03" db="EMBL/GenBank/DDBJ databases">
        <title>Transcriptomic Profiling of the Digestive Tract of the Rat Flea, Xenopsylla cheopis, Following Blood Feeding and Infection with Yersinia pestis.</title>
        <authorList>
            <person name="Bland D.M."/>
            <person name="Martens C.A."/>
            <person name="Virtaneva K."/>
            <person name="Kanakabandi K."/>
            <person name="Long D."/>
            <person name="Rosenke R."/>
            <person name="Saturday G.A."/>
            <person name="Hoyt F.H."/>
            <person name="Bruno D.P."/>
            <person name="Ribeiro J.M.C."/>
            <person name="Hinnebusch J."/>
        </authorList>
    </citation>
    <scope>NUCLEOTIDE SEQUENCE</scope>
</reference>
<evidence type="ECO:0000256" key="2">
    <source>
        <dbReference type="SAM" id="MobiDB-lite"/>
    </source>
</evidence>
<feature type="compositionally biased region" description="Pro residues" evidence="2">
    <location>
        <begin position="32"/>
        <end position="42"/>
    </location>
</feature>
<evidence type="ECO:0000256" key="1">
    <source>
        <dbReference type="ARBA" id="ARBA00038125"/>
    </source>
</evidence>
<protein>
    <submittedName>
        <fullName evidence="3">Putative product</fullName>
    </submittedName>
</protein>
<comment type="similarity">
    <text evidence="1">Belongs to the FAM89 family.</text>
</comment>
<dbReference type="EMBL" id="GIIL01002402">
    <property type="protein sequence ID" value="NOV46128.1"/>
    <property type="molecule type" value="Transcribed_RNA"/>
</dbReference>
<feature type="compositionally biased region" description="Polar residues" evidence="2">
    <location>
        <begin position="127"/>
        <end position="146"/>
    </location>
</feature>
<sequence>MSASLPPGLPPLPKSLSGFELRAGSGGSQPQSRPPPPEPPRTSRPQATLDTQLAVLRREMFGLRQLDLSLLSQLWALNESIQDFRQMLQDQEQDQDDDCGPISPPSPGSATPPSSSEELVTADSNDDTSSLRAALNNSSGSRTSVSNHRDGNIVPQRPPVVPPPPRPRPAARTRPAPPPPPPARRGPGKTSAV</sequence>
<evidence type="ECO:0000313" key="3">
    <source>
        <dbReference type="EMBL" id="NOV46128.1"/>
    </source>
</evidence>
<dbReference type="AlphaFoldDB" id="A0A6M2DM89"/>
<name>A0A6M2DM89_XENCH</name>
<dbReference type="PANTHER" id="PTHR46949:SF1">
    <property type="entry name" value="AT07979P2"/>
    <property type="match status" value="1"/>
</dbReference>
<feature type="region of interest" description="Disordered" evidence="2">
    <location>
        <begin position="1"/>
        <end position="49"/>
    </location>
</feature>